<evidence type="ECO:0000256" key="10">
    <source>
        <dbReference type="ARBA" id="ARBA00022833"/>
    </source>
</evidence>
<feature type="binding site" evidence="18">
    <location>
        <position position="356"/>
    </location>
    <ligand>
        <name>Zn(2+)</name>
        <dbReference type="ChEBI" id="CHEBI:29105"/>
        <note>catalytic</note>
    </ligand>
</feature>
<dbReference type="GO" id="GO:0005737">
    <property type="term" value="C:cytoplasm"/>
    <property type="evidence" value="ECO:0007669"/>
    <property type="project" value="TreeGrafter"/>
</dbReference>
<sequence length="969" mass="112093">MLMVLFGICLLLTDGNARLGSKCPSELRRRTSVLATRSSPTTSDTGNKLPGHIKPIYYDIILKPYIYNGQPSTFTFDGYVKIKLRCMETSMNITLHVNNLMISRKTMQITESNNGTAPTIMDVVYDTKRQLMIIKLDDAVYKGFDYFFSVRYSAKLSNNLFGFYYSKYEYGNETRYMASTQLEPAFARSVFPCFDEPEYKAHFNMTVIRSTNVTALSNMPIELQMDVGDNLVSDFFESTPIMSPHLLAVVVGEKEGIEAVTPDNVTFSAWITRGSVDKAKFALIAGMAISNYFGRYFGFKYPLPKQDIIAVPDFDAQGMENWGLIICSEDMLINHSIASSEMQQHVAILISHELAHQWFGNLVTMNWWTDLWLSEGFAEFLGWIGTSYLFPEWKMFDQFVLDIVHSAFEMDGLTTSHPVNVPVSNVDQISDIFDDISYKKAASIIRMVNFFLGENIFRRGLQRYLKGHAFGTATHDDLWLALNEEANLEGKNINVKEIMDTWTLQMNYPVVKIKRQDTSGFVISQRRFLKDPCVRDSRKYSSDFKYRWEIPFTFTTKEELYFNQDHSDIIWVTKKIRNKLFRIKAVYAQKSNTTSCNWILGNIQQYGFYRVNYDTENWKCLLLQLETNHTVIPAVHRAQIIDDSWSLASADMLDLNIALISIHYIIREMEYIPYKVAQKQFDFVDNILYNTAIITAWQDYIVSQIKSSFNVLTKDNSGSSHVRNHCLRAAVVQLFRIIMPGFGKSTIKEKNIDRLLRSSIVSTACKYGLQECILTSKYLFKMWMKDPENYRIDPDLKSTIYCTAVKHGKMKEYKFAFNQYKSSKSESEKNLLLNAMACTKSQWLLGRYLSAALDNRHIRKSDTLKVFMHIASISANRNLVWEFITKNWDQIFKNYNGSPMLAKTISTVTNGMKTIRELDDVEDFLFSHPDLGNTETVFHQATEKIQFNIRWIHYHYETLEKYLKVLKFL</sequence>
<dbReference type="PANTHER" id="PTHR11533">
    <property type="entry name" value="PROTEASE M1 ZINC METALLOPROTEASE"/>
    <property type="match status" value="1"/>
</dbReference>
<keyword evidence="9 20" id="KW-0378">Hydrolase</keyword>
<dbReference type="EMBL" id="KB200718">
    <property type="protein sequence ID" value="ESP00390.1"/>
    <property type="molecule type" value="Genomic_DNA"/>
</dbReference>
<dbReference type="InterPro" id="IPR042097">
    <property type="entry name" value="Aminopeptidase_N-like_N_sf"/>
</dbReference>
<keyword evidence="12" id="KW-1133">Transmembrane helix</keyword>
<evidence type="ECO:0000256" key="4">
    <source>
        <dbReference type="ARBA" id="ARBA00022438"/>
    </source>
</evidence>
<dbReference type="SUPFAM" id="SSF55486">
    <property type="entry name" value="Metalloproteases ('zincins'), catalytic domain"/>
    <property type="match status" value="1"/>
</dbReference>
<evidence type="ECO:0000256" key="18">
    <source>
        <dbReference type="PIRSR" id="PIRSR634016-3"/>
    </source>
</evidence>
<evidence type="ECO:0000256" key="17">
    <source>
        <dbReference type="PIRSR" id="PIRSR634016-1"/>
    </source>
</evidence>
<dbReference type="RefSeq" id="XP_009048911.1">
    <property type="nucleotide sequence ID" value="XM_009050663.1"/>
</dbReference>
<dbReference type="STRING" id="225164.V4CEL3"/>
<dbReference type="AlphaFoldDB" id="V4CEL3"/>
<dbReference type="Pfam" id="PF11838">
    <property type="entry name" value="ERAP1_C"/>
    <property type="match status" value="1"/>
</dbReference>
<dbReference type="InterPro" id="IPR027268">
    <property type="entry name" value="Peptidase_M4/M1_CTD_sf"/>
</dbReference>
<dbReference type="InterPro" id="IPR050344">
    <property type="entry name" value="Peptidase_M1_aminopeptidases"/>
</dbReference>
<keyword evidence="13 20" id="KW-0482">Metalloprotease</keyword>
<feature type="domain" description="ERAP1-like C-terminal" evidence="23">
    <location>
        <begin position="598"/>
        <end position="946"/>
    </location>
</feature>
<keyword evidence="4 20" id="KW-0031">Aminopeptidase</keyword>
<dbReference type="Gene3D" id="1.25.50.20">
    <property type="match status" value="1"/>
</dbReference>
<name>V4CEL3_LOTGI</name>
<keyword evidence="16" id="KW-0325">Glycoprotein</keyword>
<organism evidence="25 26">
    <name type="scientific">Lottia gigantea</name>
    <name type="common">Giant owl limpet</name>
    <dbReference type="NCBI Taxonomy" id="225164"/>
    <lineage>
        <taxon>Eukaryota</taxon>
        <taxon>Metazoa</taxon>
        <taxon>Spiralia</taxon>
        <taxon>Lophotrochozoa</taxon>
        <taxon>Mollusca</taxon>
        <taxon>Gastropoda</taxon>
        <taxon>Patellogastropoda</taxon>
        <taxon>Lottioidea</taxon>
        <taxon>Lottiidae</taxon>
        <taxon>Lottia</taxon>
    </lineage>
</organism>
<dbReference type="KEGG" id="lgi:LOTGIDRAFT_238560"/>
<evidence type="ECO:0000259" key="24">
    <source>
        <dbReference type="Pfam" id="PF17900"/>
    </source>
</evidence>
<dbReference type="InterPro" id="IPR034016">
    <property type="entry name" value="M1_APN-typ"/>
</dbReference>
<dbReference type="GO" id="GO:0042277">
    <property type="term" value="F:peptide binding"/>
    <property type="evidence" value="ECO:0007669"/>
    <property type="project" value="TreeGrafter"/>
</dbReference>
<keyword evidence="14" id="KW-0472">Membrane</keyword>
<proteinExistence type="inferred from homology"/>
<evidence type="ECO:0000259" key="23">
    <source>
        <dbReference type="Pfam" id="PF11838"/>
    </source>
</evidence>
<evidence type="ECO:0000256" key="5">
    <source>
        <dbReference type="ARBA" id="ARBA00022475"/>
    </source>
</evidence>
<evidence type="ECO:0000313" key="25">
    <source>
        <dbReference type="EMBL" id="ESP00390.1"/>
    </source>
</evidence>
<protein>
    <recommendedName>
        <fullName evidence="20">Aminopeptidase</fullName>
        <ecNumber evidence="20">3.4.11.-</ecNumber>
    </recommendedName>
</protein>
<keyword evidence="6 20" id="KW-0645">Protease</keyword>
<keyword evidence="26" id="KW-1185">Reference proteome</keyword>
<accession>V4CEL3</accession>
<evidence type="ECO:0000256" key="8">
    <source>
        <dbReference type="ARBA" id="ARBA00022723"/>
    </source>
</evidence>
<feature type="binding site" evidence="18">
    <location>
        <position position="352"/>
    </location>
    <ligand>
        <name>Zn(2+)</name>
        <dbReference type="ChEBI" id="CHEBI:29105"/>
        <note>catalytic</note>
    </ligand>
</feature>
<feature type="chain" id="PRO_5004718287" description="Aminopeptidase" evidence="21">
    <location>
        <begin position="18"/>
        <end position="969"/>
    </location>
</feature>
<reference evidence="25 26" key="1">
    <citation type="journal article" date="2013" name="Nature">
        <title>Insights into bilaterian evolution from three spiralian genomes.</title>
        <authorList>
            <person name="Simakov O."/>
            <person name="Marletaz F."/>
            <person name="Cho S.J."/>
            <person name="Edsinger-Gonzales E."/>
            <person name="Havlak P."/>
            <person name="Hellsten U."/>
            <person name="Kuo D.H."/>
            <person name="Larsson T."/>
            <person name="Lv J."/>
            <person name="Arendt D."/>
            <person name="Savage R."/>
            <person name="Osoegawa K."/>
            <person name="de Jong P."/>
            <person name="Grimwood J."/>
            <person name="Chapman J.A."/>
            <person name="Shapiro H."/>
            <person name="Aerts A."/>
            <person name="Otillar R.P."/>
            <person name="Terry A.Y."/>
            <person name="Boore J.L."/>
            <person name="Grigoriev I.V."/>
            <person name="Lindberg D.R."/>
            <person name="Seaver E.C."/>
            <person name="Weisblat D.A."/>
            <person name="Putnam N.H."/>
            <person name="Rokhsar D.S."/>
        </authorList>
    </citation>
    <scope>NUCLEOTIDE SEQUENCE [LARGE SCALE GENOMIC DNA]</scope>
</reference>
<evidence type="ECO:0000256" key="20">
    <source>
        <dbReference type="RuleBase" id="RU364040"/>
    </source>
</evidence>
<evidence type="ECO:0000256" key="2">
    <source>
        <dbReference type="ARBA" id="ARBA00004606"/>
    </source>
</evidence>
<feature type="active site" description="Proton acceptor" evidence="17">
    <location>
        <position position="353"/>
    </location>
</feature>
<dbReference type="SUPFAM" id="SSF63737">
    <property type="entry name" value="Leukotriene A4 hydrolase N-terminal domain"/>
    <property type="match status" value="1"/>
</dbReference>
<dbReference type="GO" id="GO:0008270">
    <property type="term" value="F:zinc ion binding"/>
    <property type="evidence" value="ECO:0007669"/>
    <property type="project" value="UniProtKB-UniRule"/>
</dbReference>
<keyword evidence="11" id="KW-0735">Signal-anchor</keyword>
<dbReference type="PANTHER" id="PTHR11533:SF294">
    <property type="entry name" value="THYROTROPIN-RELEASING HORMONE-DEGRADING ECTOENZYME"/>
    <property type="match status" value="1"/>
</dbReference>
<dbReference type="GO" id="GO:0070006">
    <property type="term" value="F:metalloaminopeptidase activity"/>
    <property type="evidence" value="ECO:0007669"/>
    <property type="project" value="TreeGrafter"/>
</dbReference>
<evidence type="ECO:0000256" key="12">
    <source>
        <dbReference type="ARBA" id="ARBA00022989"/>
    </source>
</evidence>
<evidence type="ECO:0000256" key="16">
    <source>
        <dbReference type="ARBA" id="ARBA00023180"/>
    </source>
</evidence>
<dbReference type="FunFam" id="2.60.40.1910:FF:000006">
    <property type="entry name" value="Aminopeptidase"/>
    <property type="match status" value="1"/>
</dbReference>
<dbReference type="OMA" id="KWFIFNI"/>
<evidence type="ECO:0000256" key="3">
    <source>
        <dbReference type="ARBA" id="ARBA00010136"/>
    </source>
</evidence>
<evidence type="ECO:0000259" key="22">
    <source>
        <dbReference type="Pfam" id="PF01433"/>
    </source>
</evidence>
<evidence type="ECO:0000256" key="6">
    <source>
        <dbReference type="ARBA" id="ARBA00022670"/>
    </source>
</evidence>
<feature type="binding site" evidence="18">
    <location>
        <position position="375"/>
    </location>
    <ligand>
        <name>Zn(2+)</name>
        <dbReference type="ChEBI" id="CHEBI:29105"/>
        <note>catalytic</note>
    </ligand>
</feature>
<evidence type="ECO:0000256" key="1">
    <source>
        <dbReference type="ARBA" id="ARBA00004236"/>
    </source>
</evidence>
<keyword evidence="8 18" id="KW-0479">Metal-binding</keyword>
<dbReference type="GeneID" id="20250789"/>
<dbReference type="Proteomes" id="UP000030746">
    <property type="component" value="Unassembled WGS sequence"/>
</dbReference>
<comment type="similarity">
    <text evidence="3 20">Belongs to the peptidase M1 family.</text>
</comment>
<comment type="subcellular location">
    <subcellularLocation>
        <location evidence="1">Cell membrane</location>
    </subcellularLocation>
    <subcellularLocation>
        <location evidence="2">Membrane</location>
        <topology evidence="2">Single-pass type II membrane protein</topology>
    </subcellularLocation>
</comment>
<dbReference type="InterPro" id="IPR045357">
    <property type="entry name" value="Aminopeptidase_N-like_N"/>
</dbReference>
<evidence type="ECO:0000256" key="15">
    <source>
        <dbReference type="ARBA" id="ARBA00023157"/>
    </source>
</evidence>
<keyword evidence="21" id="KW-0732">Signal</keyword>
<dbReference type="InterPro" id="IPR001930">
    <property type="entry name" value="Peptidase_M1"/>
</dbReference>
<keyword evidence="7" id="KW-0812">Transmembrane</keyword>
<dbReference type="Pfam" id="PF01433">
    <property type="entry name" value="Peptidase_M1"/>
    <property type="match status" value="1"/>
</dbReference>
<evidence type="ECO:0000256" key="11">
    <source>
        <dbReference type="ARBA" id="ARBA00022968"/>
    </source>
</evidence>
<evidence type="ECO:0000256" key="9">
    <source>
        <dbReference type="ARBA" id="ARBA00022801"/>
    </source>
</evidence>
<dbReference type="Gene3D" id="1.10.390.10">
    <property type="entry name" value="Neutral Protease Domain 2"/>
    <property type="match status" value="1"/>
</dbReference>
<evidence type="ECO:0000256" key="13">
    <source>
        <dbReference type="ARBA" id="ARBA00023049"/>
    </source>
</evidence>
<evidence type="ECO:0000256" key="7">
    <source>
        <dbReference type="ARBA" id="ARBA00022692"/>
    </source>
</evidence>
<dbReference type="CTD" id="20250789"/>
<dbReference type="InterPro" id="IPR014782">
    <property type="entry name" value="Peptidase_M1_dom"/>
</dbReference>
<keyword evidence="5" id="KW-1003">Cell membrane</keyword>
<dbReference type="HOGENOM" id="CLU_003705_2_2_1"/>
<evidence type="ECO:0000313" key="26">
    <source>
        <dbReference type="Proteomes" id="UP000030746"/>
    </source>
</evidence>
<dbReference type="PRINTS" id="PR00756">
    <property type="entry name" value="ALADIPTASE"/>
</dbReference>
<dbReference type="GO" id="GO:0005615">
    <property type="term" value="C:extracellular space"/>
    <property type="evidence" value="ECO:0007669"/>
    <property type="project" value="TreeGrafter"/>
</dbReference>
<dbReference type="Pfam" id="PF17900">
    <property type="entry name" value="Peptidase_M1_N"/>
    <property type="match status" value="1"/>
</dbReference>
<dbReference type="Gene3D" id="2.60.40.1730">
    <property type="entry name" value="tricorn interacting facor f3 domain"/>
    <property type="match status" value="1"/>
</dbReference>
<evidence type="ECO:0000256" key="19">
    <source>
        <dbReference type="PIRSR" id="PIRSR634016-4"/>
    </source>
</evidence>
<dbReference type="OrthoDB" id="510539at2759"/>
<dbReference type="EC" id="3.4.11.-" evidence="20"/>
<feature type="domain" description="Aminopeptidase N-like N-terminal" evidence="24">
    <location>
        <begin position="54"/>
        <end position="244"/>
    </location>
</feature>
<keyword evidence="10 18" id="KW-0862">Zinc</keyword>
<dbReference type="Gene3D" id="2.60.40.1910">
    <property type="match status" value="1"/>
</dbReference>
<feature type="signal peptide" evidence="21">
    <location>
        <begin position="1"/>
        <end position="17"/>
    </location>
</feature>
<keyword evidence="15" id="KW-1015">Disulfide bond</keyword>
<dbReference type="GO" id="GO:0005886">
    <property type="term" value="C:plasma membrane"/>
    <property type="evidence" value="ECO:0007669"/>
    <property type="project" value="UniProtKB-SubCell"/>
</dbReference>
<dbReference type="FunFam" id="1.25.50.20:FF:000001">
    <property type="entry name" value="Aminopeptidase"/>
    <property type="match status" value="1"/>
</dbReference>
<gene>
    <name evidence="25" type="ORF">LOTGIDRAFT_238560</name>
</gene>
<dbReference type="GO" id="GO:0043171">
    <property type="term" value="P:peptide catabolic process"/>
    <property type="evidence" value="ECO:0007669"/>
    <property type="project" value="TreeGrafter"/>
</dbReference>
<dbReference type="FunFam" id="2.60.40.1730:FF:000012">
    <property type="entry name" value="Aminopeptidase N"/>
    <property type="match status" value="1"/>
</dbReference>
<evidence type="ECO:0000256" key="14">
    <source>
        <dbReference type="ARBA" id="ARBA00023136"/>
    </source>
</evidence>
<dbReference type="GO" id="GO:0006508">
    <property type="term" value="P:proteolysis"/>
    <property type="evidence" value="ECO:0007669"/>
    <property type="project" value="UniProtKB-KW"/>
</dbReference>
<comment type="cofactor">
    <cofactor evidence="18 20">
        <name>Zn(2+)</name>
        <dbReference type="ChEBI" id="CHEBI:29105"/>
    </cofactor>
    <text evidence="18 20">Binds 1 zinc ion per subunit.</text>
</comment>
<dbReference type="InterPro" id="IPR024571">
    <property type="entry name" value="ERAP1-like_C_dom"/>
</dbReference>
<dbReference type="CDD" id="cd09601">
    <property type="entry name" value="M1_APN-Q_like"/>
    <property type="match status" value="1"/>
</dbReference>
<feature type="domain" description="Peptidase M1 membrane alanine aminopeptidase" evidence="22">
    <location>
        <begin position="287"/>
        <end position="502"/>
    </location>
</feature>
<dbReference type="FunFam" id="1.10.390.10:FF:000001">
    <property type="entry name" value="Aminopeptidase"/>
    <property type="match status" value="1"/>
</dbReference>
<evidence type="ECO:0000256" key="21">
    <source>
        <dbReference type="SAM" id="SignalP"/>
    </source>
</evidence>
<feature type="site" description="Transition state stabilizer" evidence="19">
    <location>
        <position position="438"/>
    </location>
</feature>